<feature type="compositionally biased region" description="Basic and acidic residues" evidence="2">
    <location>
        <begin position="235"/>
        <end position="244"/>
    </location>
</feature>
<dbReference type="SUPFAM" id="SSF88697">
    <property type="entry name" value="PUA domain-like"/>
    <property type="match status" value="1"/>
</dbReference>
<dbReference type="CDD" id="cd11608">
    <property type="entry name" value="eIF2D_C"/>
    <property type="match status" value="1"/>
</dbReference>
<dbReference type="PANTHER" id="PTHR12217">
    <property type="entry name" value="EUKARYOTIC TRANSLATION INITIATION FACTOR 2D"/>
    <property type="match status" value="1"/>
</dbReference>
<dbReference type="InterPro" id="IPR039759">
    <property type="entry name" value="eIF2D_SUI1"/>
</dbReference>
<name>A0ABP0E826_9ASCO</name>
<dbReference type="InterPro" id="IPR003121">
    <property type="entry name" value="SWIB_MDM2_domain"/>
</dbReference>
<dbReference type="InterPro" id="IPR048248">
    <property type="entry name" value="PUA_eIF2d-like"/>
</dbReference>
<dbReference type="EMBL" id="OZ004254">
    <property type="protein sequence ID" value="CAK7897842.1"/>
    <property type="molecule type" value="Genomic_DNA"/>
</dbReference>
<comment type="similarity">
    <text evidence="1">Belongs to the eIF2D family.</text>
</comment>
<dbReference type="InterPro" id="IPR001950">
    <property type="entry name" value="SUI1"/>
</dbReference>
<dbReference type="PANTHER" id="PTHR12217:SF4">
    <property type="entry name" value="EUKARYOTIC TRANSLATION INITIATION FACTOR 2D"/>
    <property type="match status" value="1"/>
</dbReference>
<dbReference type="Pfam" id="PF17832">
    <property type="entry name" value="Pre-PUA"/>
    <property type="match status" value="1"/>
</dbReference>
<dbReference type="PROSITE" id="PS50890">
    <property type="entry name" value="PUA"/>
    <property type="match status" value="1"/>
</dbReference>
<sequence length="583" mass="65196">MFKKNPEPKASANIKSSERRKLLANICNIYNIPQEKLTKEAELAILPAVTKQATFKSPQGFSGTIYFNEDETPTWFKSRDSQVFPSVFTAWRAPFIVPRIKTHPHVIEILSGGADLMLPGSIPPFDSRATKGCVVGIVDSANPTVIKAIGRCKMNMTQFDYVIGKTGVAVEIFHSLDDELYKLNKFVDIPIPKELDINVPLVEEEEDNEERGDDSEETGSNITSENFEPEPEVDNSTKSKKEEISTESNDDLGETIQLTTDEVDNFFKRALFQSIQKDEIVLPMTLSNFMSNHVLKNLPAVHPDLCNIKKTSWKKSSKYLLAMEKEKYLSTKRQGKDDLVVESLIPKSHQLIATFVPHKTGSSAPKKVEKSNKKDKSNELSVVYLYKPTSNAKAFFNSMGSNVSAMYSPTQIRSLFENYVKLKDLANKKNPKQVVLDDTLNSMTKLGLGTYPRDNVYKAILSHLSPSYVILKPSETLESDGVKAVKGTPPKISIITEMKIGRKIVTRVGNFEHFHIKPHLLSDELKVKCSGSATTGPCVQNPSITEVTVQGPHGKLITELLTQKGIPISFIEFEDKVNRKKRK</sequence>
<evidence type="ECO:0000259" key="4">
    <source>
        <dbReference type="PROSITE" id="PS51925"/>
    </source>
</evidence>
<dbReference type="PROSITE" id="PS51925">
    <property type="entry name" value="SWIB_MDM2"/>
    <property type="match status" value="1"/>
</dbReference>
<dbReference type="Pfam" id="PF01253">
    <property type="entry name" value="SUI1"/>
    <property type="match status" value="1"/>
</dbReference>
<dbReference type="Proteomes" id="UP001497600">
    <property type="component" value="Chromosome B"/>
</dbReference>
<dbReference type="Pfam" id="PF26292">
    <property type="entry name" value="PUA_elF2D"/>
    <property type="match status" value="1"/>
</dbReference>
<feature type="domain" description="DM2" evidence="4">
    <location>
        <begin position="384"/>
        <end position="466"/>
    </location>
</feature>
<dbReference type="InterPro" id="IPR036877">
    <property type="entry name" value="SUI1_dom_sf"/>
</dbReference>
<evidence type="ECO:0000259" key="3">
    <source>
        <dbReference type="PROSITE" id="PS50296"/>
    </source>
</evidence>
<dbReference type="SUPFAM" id="SSF47592">
    <property type="entry name" value="SWIB/MDM2 domain"/>
    <property type="match status" value="1"/>
</dbReference>
<feature type="region of interest" description="Disordered" evidence="2">
    <location>
        <begin position="198"/>
        <end position="255"/>
    </location>
</feature>
<dbReference type="CDD" id="cd21156">
    <property type="entry name" value="PUA_eIF2d-like"/>
    <property type="match status" value="1"/>
</dbReference>
<dbReference type="InterPro" id="IPR041366">
    <property type="entry name" value="Pre-PUA"/>
</dbReference>
<organism evidence="5 6">
    <name type="scientific">[Candida] anglica</name>
    <dbReference type="NCBI Taxonomy" id="148631"/>
    <lineage>
        <taxon>Eukaryota</taxon>
        <taxon>Fungi</taxon>
        <taxon>Dikarya</taxon>
        <taxon>Ascomycota</taxon>
        <taxon>Saccharomycotina</taxon>
        <taxon>Pichiomycetes</taxon>
        <taxon>Debaryomycetaceae</taxon>
        <taxon>Kurtzmaniella</taxon>
    </lineage>
</organism>
<dbReference type="SUPFAM" id="SSF55159">
    <property type="entry name" value="eIF1-like"/>
    <property type="match status" value="1"/>
</dbReference>
<proteinExistence type="inferred from homology"/>
<dbReference type="InterPro" id="IPR058886">
    <property type="entry name" value="SWIB_eIF2D"/>
</dbReference>
<dbReference type="InterPro" id="IPR039757">
    <property type="entry name" value="EIF2D"/>
</dbReference>
<evidence type="ECO:0000256" key="2">
    <source>
        <dbReference type="SAM" id="MobiDB-lite"/>
    </source>
</evidence>
<accession>A0ABP0E826</accession>
<evidence type="ECO:0000256" key="1">
    <source>
        <dbReference type="ARBA" id="ARBA00010359"/>
    </source>
</evidence>
<dbReference type="Pfam" id="PF26291">
    <property type="entry name" value="SWIB_eIF2D"/>
    <property type="match status" value="1"/>
</dbReference>
<dbReference type="Gene3D" id="3.30.780.10">
    <property type="entry name" value="SUI1-like domain"/>
    <property type="match status" value="1"/>
</dbReference>
<evidence type="ECO:0000313" key="6">
    <source>
        <dbReference type="Proteomes" id="UP001497600"/>
    </source>
</evidence>
<gene>
    <name evidence="5" type="ORF">CAAN4_B11694</name>
</gene>
<evidence type="ECO:0008006" key="7">
    <source>
        <dbReference type="Google" id="ProtNLM"/>
    </source>
</evidence>
<evidence type="ECO:0000313" key="5">
    <source>
        <dbReference type="EMBL" id="CAK7897842.1"/>
    </source>
</evidence>
<feature type="compositionally biased region" description="Acidic residues" evidence="2">
    <location>
        <begin position="202"/>
        <end position="217"/>
    </location>
</feature>
<feature type="domain" description="SUI1" evidence="3">
    <location>
        <begin position="492"/>
        <end position="565"/>
    </location>
</feature>
<keyword evidence="6" id="KW-1185">Reference proteome</keyword>
<dbReference type="Pfam" id="PF25304">
    <property type="entry name" value="WHD_eIF2D"/>
    <property type="match status" value="1"/>
</dbReference>
<dbReference type="PROSITE" id="PS50296">
    <property type="entry name" value="SUI1"/>
    <property type="match status" value="1"/>
</dbReference>
<reference evidence="5 6" key="1">
    <citation type="submission" date="2024-01" db="EMBL/GenBank/DDBJ databases">
        <authorList>
            <consortium name="Genoscope - CEA"/>
            <person name="William W."/>
        </authorList>
    </citation>
    <scope>NUCLEOTIDE SEQUENCE [LARGE SCALE GENOMIC DNA]</scope>
    <source>
        <strain evidence="5 6">29B2s-10</strain>
    </source>
</reference>
<dbReference type="InterPro" id="IPR036885">
    <property type="entry name" value="SWIB_MDM2_dom_sf"/>
</dbReference>
<protein>
    <recommendedName>
        <fullName evidence="7">Translation machinery-associated protein 64</fullName>
    </recommendedName>
</protein>
<dbReference type="InterPro" id="IPR015947">
    <property type="entry name" value="PUA-like_sf"/>
</dbReference>
<dbReference type="Gene3D" id="3.10.400.20">
    <property type="match status" value="1"/>
</dbReference>
<dbReference type="InterPro" id="IPR057429">
    <property type="entry name" value="WH_eIF2D"/>
</dbReference>